<dbReference type="Proteomes" id="UP001374803">
    <property type="component" value="Chromosome"/>
</dbReference>
<accession>A0ABZ2KYB4</accession>
<dbReference type="EMBL" id="CP089983">
    <property type="protein sequence ID" value="WXB03575.1"/>
    <property type="molecule type" value="Genomic_DNA"/>
</dbReference>
<keyword evidence="2" id="KW-1185">Reference proteome</keyword>
<dbReference type="RefSeq" id="WP_394833207.1">
    <property type="nucleotide sequence ID" value="NZ_CP089929.1"/>
</dbReference>
<reference evidence="1" key="1">
    <citation type="submission" date="2021-12" db="EMBL/GenBank/DDBJ databases">
        <title>Discovery of the Pendulisporaceae a myxobacterial family with distinct sporulation behavior and unique specialized metabolism.</title>
        <authorList>
            <person name="Garcia R."/>
            <person name="Popoff A."/>
            <person name="Bader C.D."/>
            <person name="Loehr J."/>
            <person name="Walesch S."/>
            <person name="Walt C."/>
            <person name="Boldt J."/>
            <person name="Bunk B."/>
            <person name="Haeckl F.J.F.P.J."/>
            <person name="Gunesch A.P."/>
            <person name="Birkelbach J."/>
            <person name="Nuebel U."/>
            <person name="Pietschmann T."/>
            <person name="Bach T."/>
            <person name="Mueller R."/>
        </authorList>
    </citation>
    <scope>NUCLEOTIDE SEQUENCE</scope>
    <source>
        <strain evidence="1">MSr11367</strain>
    </source>
</reference>
<evidence type="ECO:0000313" key="1">
    <source>
        <dbReference type="EMBL" id="WXB03575.1"/>
    </source>
</evidence>
<proteinExistence type="predicted"/>
<sequence>MSTARKILDWHGQADAELTRDLAELPPGRYVLVPEHELEFSAISAEDEAAVEEGLDDIEHGNTTSWNRIRADLEARIQSSRTSRPR</sequence>
<evidence type="ECO:0000313" key="2">
    <source>
        <dbReference type="Proteomes" id="UP001374803"/>
    </source>
</evidence>
<organism evidence="1 2">
    <name type="scientific">Pendulispora rubella</name>
    <dbReference type="NCBI Taxonomy" id="2741070"/>
    <lineage>
        <taxon>Bacteria</taxon>
        <taxon>Pseudomonadati</taxon>
        <taxon>Myxococcota</taxon>
        <taxon>Myxococcia</taxon>
        <taxon>Myxococcales</taxon>
        <taxon>Sorangiineae</taxon>
        <taxon>Pendulisporaceae</taxon>
        <taxon>Pendulispora</taxon>
    </lineage>
</organism>
<protein>
    <submittedName>
        <fullName evidence="1">Uncharacterized protein</fullName>
    </submittedName>
</protein>
<gene>
    <name evidence="1" type="ORF">LVJ94_42565</name>
</gene>
<name>A0ABZ2KYB4_9BACT</name>